<evidence type="ECO:0000313" key="2">
    <source>
        <dbReference type="WBParaSite" id="nRc.2.0.1.t09321-RA"/>
    </source>
</evidence>
<keyword evidence="1" id="KW-1185">Reference proteome</keyword>
<name>A0A915I6C9_ROMCU</name>
<dbReference type="AlphaFoldDB" id="A0A915I6C9"/>
<proteinExistence type="predicted"/>
<accession>A0A915I6C9</accession>
<sequence>MRQSSAHQIGHFLKIISMTAINKNNQCKVNYSILAKIFSFYVSTRAGFNNLNSSVSTSTWKSGFSNNCLKRSSLNNVLAADCFCRRFCFLVDEDFDSPASS</sequence>
<protein>
    <submittedName>
        <fullName evidence="2">Uncharacterized protein</fullName>
    </submittedName>
</protein>
<evidence type="ECO:0000313" key="1">
    <source>
        <dbReference type="Proteomes" id="UP000887565"/>
    </source>
</evidence>
<organism evidence="1 2">
    <name type="scientific">Romanomermis culicivorax</name>
    <name type="common">Nematode worm</name>
    <dbReference type="NCBI Taxonomy" id="13658"/>
    <lineage>
        <taxon>Eukaryota</taxon>
        <taxon>Metazoa</taxon>
        <taxon>Ecdysozoa</taxon>
        <taxon>Nematoda</taxon>
        <taxon>Enoplea</taxon>
        <taxon>Dorylaimia</taxon>
        <taxon>Mermithida</taxon>
        <taxon>Mermithoidea</taxon>
        <taxon>Mermithidae</taxon>
        <taxon>Romanomermis</taxon>
    </lineage>
</organism>
<dbReference type="WBParaSite" id="nRc.2.0.1.t09321-RA">
    <property type="protein sequence ID" value="nRc.2.0.1.t09321-RA"/>
    <property type="gene ID" value="nRc.2.0.1.g09321"/>
</dbReference>
<reference evidence="2" key="1">
    <citation type="submission" date="2022-11" db="UniProtKB">
        <authorList>
            <consortium name="WormBaseParasite"/>
        </authorList>
    </citation>
    <scope>IDENTIFICATION</scope>
</reference>
<dbReference type="Proteomes" id="UP000887565">
    <property type="component" value="Unplaced"/>
</dbReference>